<protein>
    <submittedName>
        <fullName evidence="1">Uncharacterized protein</fullName>
    </submittedName>
</protein>
<keyword evidence="2" id="KW-1185">Reference proteome</keyword>
<evidence type="ECO:0000313" key="1">
    <source>
        <dbReference type="EMBL" id="KAI3748430.1"/>
    </source>
</evidence>
<accession>A0ACB9DPM1</accession>
<dbReference type="Proteomes" id="UP001055879">
    <property type="component" value="Linkage Group LG03"/>
</dbReference>
<reference evidence="2" key="1">
    <citation type="journal article" date="2022" name="Mol. Ecol. Resour.">
        <title>The genomes of chicory, endive, great burdock and yacon provide insights into Asteraceae palaeo-polyploidization history and plant inulin production.</title>
        <authorList>
            <person name="Fan W."/>
            <person name="Wang S."/>
            <person name="Wang H."/>
            <person name="Wang A."/>
            <person name="Jiang F."/>
            <person name="Liu H."/>
            <person name="Zhao H."/>
            <person name="Xu D."/>
            <person name="Zhang Y."/>
        </authorList>
    </citation>
    <scope>NUCLEOTIDE SEQUENCE [LARGE SCALE GENOMIC DNA]</scope>
    <source>
        <strain evidence="2">cv. Niubang</strain>
    </source>
</reference>
<proteinExistence type="predicted"/>
<dbReference type="EMBL" id="CM042049">
    <property type="protein sequence ID" value="KAI3748430.1"/>
    <property type="molecule type" value="Genomic_DNA"/>
</dbReference>
<sequence>MPAIVTWVTIAGAQSPHLYRGVGNPRDIARDRDGCHNRRGTIAVGQHGYKYLIYGISSFRETLVAGIYGNEWSIERSRAVILKDLETGIVGV</sequence>
<gene>
    <name evidence="1" type="ORF">L6452_11491</name>
</gene>
<comment type="caution">
    <text evidence="1">The sequence shown here is derived from an EMBL/GenBank/DDBJ whole genome shotgun (WGS) entry which is preliminary data.</text>
</comment>
<evidence type="ECO:0000313" key="2">
    <source>
        <dbReference type="Proteomes" id="UP001055879"/>
    </source>
</evidence>
<name>A0ACB9DPM1_ARCLA</name>
<organism evidence="1 2">
    <name type="scientific">Arctium lappa</name>
    <name type="common">Greater burdock</name>
    <name type="synonym">Lappa major</name>
    <dbReference type="NCBI Taxonomy" id="4217"/>
    <lineage>
        <taxon>Eukaryota</taxon>
        <taxon>Viridiplantae</taxon>
        <taxon>Streptophyta</taxon>
        <taxon>Embryophyta</taxon>
        <taxon>Tracheophyta</taxon>
        <taxon>Spermatophyta</taxon>
        <taxon>Magnoliopsida</taxon>
        <taxon>eudicotyledons</taxon>
        <taxon>Gunneridae</taxon>
        <taxon>Pentapetalae</taxon>
        <taxon>asterids</taxon>
        <taxon>campanulids</taxon>
        <taxon>Asterales</taxon>
        <taxon>Asteraceae</taxon>
        <taxon>Carduoideae</taxon>
        <taxon>Cardueae</taxon>
        <taxon>Arctiinae</taxon>
        <taxon>Arctium</taxon>
    </lineage>
</organism>
<reference evidence="1 2" key="2">
    <citation type="journal article" date="2022" name="Mol. Ecol. Resour.">
        <title>The genomes of chicory, endive, great burdock and yacon provide insights into Asteraceae paleo-polyploidization history and plant inulin production.</title>
        <authorList>
            <person name="Fan W."/>
            <person name="Wang S."/>
            <person name="Wang H."/>
            <person name="Wang A."/>
            <person name="Jiang F."/>
            <person name="Liu H."/>
            <person name="Zhao H."/>
            <person name="Xu D."/>
            <person name="Zhang Y."/>
        </authorList>
    </citation>
    <scope>NUCLEOTIDE SEQUENCE [LARGE SCALE GENOMIC DNA]</scope>
    <source>
        <strain evidence="2">cv. Niubang</strain>
    </source>
</reference>